<evidence type="ECO:0000256" key="1">
    <source>
        <dbReference type="SAM" id="Phobius"/>
    </source>
</evidence>
<dbReference type="AlphaFoldDB" id="A0A8J3W8F1"/>
<dbReference type="Pfam" id="PF26604">
    <property type="entry name" value="CBU_0592"/>
    <property type="match status" value="1"/>
</dbReference>
<evidence type="ECO:0000313" key="3">
    <source>
        <dbReference type="EMBL" id="GIH79757.1"/>
    </source>
</evidence>
<proteinExistence type="predicted"/>
<keyword evidence="1" id="KW-0472">Membrane</keyword>
<protein>
    <recommendedName>
        <fullName evidence="2">CBU-0592-like domain-containing protein</fullName>
    </recommendedName>
</protein>
<dbReference type="EMBL" id="BOOH01000051">
    <property type="protein sequence ID" value="GIH79757.1"/>
    <property type="molecule type" value="Genomic_DNA"/>
</dbReference>
<sequence>MTLLIDLIGWAGAATLLFAYVMASSSRMAGDGMPYQLLNLFGSIALMISTAYHTAWPSTILNAVWAVIGVTAVTRMVTARSRKKALNAS</sequence>
<keyword evidence="1" id="KW-0812">Transmembrane</keyword>
<dbReference type="Proteomes" id="UP000616724">
    <property type="component" value="Unassembled WGS sequence"/>
</dbReference>
<comment type="caution">
    <text evidence="3">The sequence shown here is derived from an EMBL/GenBank/DDBJ whole genome shotgun (WGS) entry which is preliminary data.</text>
</comment>
<gene>
    <name evidence="3" type="ORF">Plo01_61860</name>
</gene>
<dbReference type="InterPro" id="IPR058058">
    <property type="entry name" value="CBU_0592-like"/>
</dbReference>
<feature type="transmembrane region" description="Helical" evidence="1">
    <location>
        <begin position="59"/>
        <end position="77"/>
    </location>
</feature>
<dbReference type="RefSeq" id="WP_203894204.1">
    <property type="nucleotide sequence ID" value="NZ_BOOH01000051.1"/>
</dbReference>
<organism evidence="3 4">
    <name type="scientific">Planobispora longispora</name>
    <dbReference type="NCBI Taxonomy" id="28887"/>
    <lineage>
        <taxon>Bacteria</taxon>
        <taxon>Bacillati</taxon>
        <taxon>Actinomycetota</taxon>
        <taxon>Actinomycetes</taxon>
        <taxon>Streptosporangiales</taxon>
        <taxon>Streptosporangiaceae</taxon>
        <taxon>Planobispora</taxon>
    </lineage>
</organism>
<feature type="transmembrane region" description="Helical" evidence="1">
    <location>
        <begin position="6"/>
        <end position="23"/>
    </location>
</feature>
<name>A0A8J3W8F1_9ACTN</name>
<keyword evidence="4" id="KW-1185">Reference proteome</keyword>
<keyword evidence="1" id="KW-1133">Transmembrane helix</keyword>
<evidence type="ECO:0000313" key="4">
    <source>
        <dbReference type="Proteomes" id="UP000616724"/>
    </source>
</evidence>
<evidence type="ECO:0000259" key="2">
    <source>
        <dbReference type="Pfam" id="PF26604"/>
    </source>
</evidence>
<dbReference type="NCBIfam" id="NF047864">
    <property type="entry name" value="CBU_0592_membra"/>
    <property type="match status" value="1"/>
</dbReference>
<accession>A0A8J3W8F1</accession>
<reference evidence="3 4" key="1">
    <citation type="submission" date="2021-01" db="EMBL/GenBank/DDBJ databases">
        <title>Whole genome shotgun sequence of Planobispora longispora NBRC 13918.</title>
        <authorList>
            <person name="Komaki H."/>
            <person name="Tamura T."/>
        </authorList>
    </citation>
    <scope>NUCLEOTIDE SEQUENCE [LARGE SCALE GENOMIC DNA]</scope>
    <source>
        <strain evidence="3 4">NBRC 13918</strain>
    </source>
</reference>
<feature type="domain" description="CBU-0592-like" evidence="2">
    <location>
        <begin position="5"/>
        <end position="80"/>
    </location>
</feature>